<sequence>MTRIPVRSTWLLCLFITLAPLNGWAAESLRIAVAANFRVVLEQLAPAYQKATGNNLTLSSASTGVLYNQIRHGAPFDVLLAADSATPAALAEQGLGSSHRCYALGELVLVGGELDALADPGKSLAIANPATAPYGRAAEEVLQRPAFAAGHGRHLVRGNNAVQTWQFWHSGSVELALVPRSLAQEAGIPIPRGWYSPLQQDALILQRAANNPAAEGFLDWLQSPAIQAELGQAGYGRCP</sequence>
<keyword evidence="2" id="KW-0479">Metal-binding</keyword>
<dbReference type="PANTHER" id="PTHR30632:SF14">
    <property type="entry name" value="TUNGSTATE_MOLYBDATE_CHROMATE-BINDING PROTEIN MODA"/>
    <property type="match status" value="1"/>
</dbReference>
<evidence type="ECO:0000256" key="1">
    <source>
        <dbReference type="ARBA" id="ARBA00009175"/>
    </source>
</evidence>
<dbReference type="GO" id="GO:0015689">
    <property type="term" value="P:molybdate ion transport"/>
    <property type="evidence" value="ECO:0007669"/>
    <property type="project" value="InterPro"/>
</dbReference>
<reference evidence="4 5" key="1">
    <citation type="submission" date="2019-08" db="EMBL/GenBank/DDBJ databases">
        <title>Parahaliea maris sp. nov., isolated from the surface seawater.</title>
        <authorList>
            <person name="Liu Y."/>
        </authorList>
    </citation>
    <scope>NUCLEOTIDE SEQUENCE [LARGE SCALE GENOMIC DNA]</scope>
    <source>
        <strain evidence="4 5">HSLHS9</strain>
    </source>
</reference>
<proteinExistence type="inferred from homology"/>
<dbReference type="GO" id="GO:0046872">
    <property type="term" value="F:metal ion binding"/>
    <property type="evidence" value="ECO:0007669"/>
    <property type="project" value="UniProtKB-KW"/>
</dbReference>
<keyword evidence="3" id="KW-0732">Signal</keyword>
<evidence type="ECO:0000256" key="2">
    <source>
        <dbReference type="ARBA" id="ARBA00022723"/>
    </source>
</evidence>
<evidence type="ECO:0000256" key="3">
    <source>
        <dbReference type="ARBA" id="ARBA00022729"/>
    </source>
</evidence>
<dbReference type="Proteomes" id="UP000321039">
    <property type="component" value="Unassembled WGS sequence"/>
</dbReference>
<dbReference type="AlphaFoldDB" id="A0A5C8ZSQ4"/>
<dbReference type="NCBIfam" id="TIGR01256">
    <property type="entry name" value="modA"/>
    <property type="match status" value="1"/>
</dbReference>
<comment type="caution">
    <text evidence="4">The sequence shown here is derived from an EMBL/GenBank/DDBJ whole genome shotgun (WGS) entry which is preliminary data.</text>
</comment>
<dbReference type="InterPro" id="IPR050682">
    <property type="entry name" value="ModA/WtpA"/>
</dbReference>
<gene>
    <name evidence="4" type="primary">modA</name>
    <name evidence="4" type="ORF">FV139_17115</name>
</gene>
<dbReference type="Gene3D" id="3.40.190.10">
    <property type="entry name" value="Periplasmic binding protein-like II"/>
    <property type="match status" value="2"/>
</dbReference>
<comment type="similarity">
    <text evidence="1">Belongs to the bacterial solute-binding protein ModA family.</text>
</comment>
<evidence type="ECO:0000313" key="5">
    <source>
        <dbReference type="Proteomes" id="UP000321039"/>
    </source>
</evidence>
<dbReference type="PANTHER" id="PTHR30632">
    <property type="entry name" value="MOLYBDATE-BINDING PERIPLASMIC PROTEIN"/>
    <property type="match status" value="1"/>
</dbReference>
<dbReference type="InterPro" id="IPR005950">
    <property type="entry name" value="ModA"/>
</dbReference>
<dbReference type="SUPFAM" id="SSF53850">
    <property type="entry name" value="Periplasmic binding protein-like II"/>
    <property type="match status" value="1"/>
</dbReference>
<accession>A0A5C8ZSQ4</accession>
<keyword evidence="5" id="KW-1185">Reference proteome</keyword>
<organism evidence="4 5">
    <name type="scientific">Parahaliea maris</name>
    <dbReference type="NCBI Taxonomy" id="2716870"/>
    <lineage>
        <taxon>Bacteria</taxon>
        <taxon>Pseudomonadati</taxon>
        <taxon>Pseudomonadota</taxon>
        <taxon>Gammaproteobacteria</taxon>
        <taxon>Cellvibrionales</taxon>
        <taxon>Halieaceae</taxon>
        <taxon>Parahaliea</taxon>
    </lineage>
</organism>
<protein>
    <submittedName>
        <fullName evidence="4">Molybdate ABC transporter substrate-binding protein</fullName>
    </submittedName>
</protein>
<name>A0A5C8ZSQ4_9GAMM</name>
<dbReference type="Pfam" id="PF13531">
    <property type="entry name" value="SBP_bac_11"/>
    <property type="match status" value="1"/>
</dbReference>
<evidence type="ECO:0000313" key="4">
    <source>
        <dbReference type="EMBL" id="TXS90700.1"/>
    </source>
</evidence>
<dbReference type="EMBL" id="VRZA01000007">
    <property type="protein sequence ID" value="TXS90700.1"/>
    <property type="molecule type" value="Genomic_DNA"/>
</dbReference>
<dbReference type="GO" id="GO:0030973">
    <property type="term" value="F:molybdate ion binding"/>
    <property type="evidence" value="ECO:0007669"/>
    <property type="project" value="TreeGrafter"/>
</dbReference>